<keyword evidence="2" id="KW-0645">Protease</keyword>
<dbReference type="InterPro" id="IPR009003">
    <property type="entry name" value="Peptidase_S1_PA"/>
</dbReference>
<protein>
    <submittedName>
        <fullName evidence="8">HtrA</fullName>
    </submittedName>
</protein>
<dbReference type="FunFam" id="2.40.10.10:FF:000104">
    <property type="entry name" value="Serine protease HtrA"/>
    <property type="match status" value="1"/>
</dbReference>
<feature type="region of interest" description="Disordered" evidence="5">
    <location>
        <begin position="1"/>
        <end position="83"/>
    </location>
</feature>
<keyword evidence="6" id="KW-0812">Transmembrane</keyword>
<dbReference type="AlphaFoldDB" id="Q79B80"/>
<dbReference type="Gene3D" id="2.40.10.10">
    <property type="entry name" value="Trypsin-like serine proteases"/>
    <property type="match status" value="2"/>
</dbReference>
<gene>
    <name evidence="8" type="primary">htrA</name>
</gene>
<evidence type="ECO:0000256" key="4">
    <source>
        <dbReference type="ARBA" id="ARBA00022825"/>
    </source>
</evidence>
<name>Q79B80_MYCTX</name>
<dbReference type="SUPFAM" id="SSF50494">
    <property type="entry name" value="Trypsin-like serine proteases"/>
    <property type="match status" value="1"/>
</dbReference>
<feature type="compositionally biased region" description="Basic and acidic residues" evidence="5">
    <location>
        <begin position="7"/>
        <end position="21"/>
    </location>
</feature>
<sequence length="542" mass="55738">MAGLLRVHGEWSRSVDTRVDTDNAMPARFSAQIQNEDEVTSDQGNNGGPNGGGRLAPRPVFRPPVDPASRQAFGRPSGVQGSFVAERVRPQKYQDQSDFTPNDQLADPVLQEAFGRPFAGAESLQRHPIDAGALAAEKDGAGPDEPDDPWRDPAAAAALGTPALAAPAPHGALAGSGKLGVRDVLFGGKVSYLALGILVAIALVIGGIGGVIGRKTAEVVDAFTTSKVTLSTTGNAQEPAGRFTKVAAAVADSVVTIESVSDQEGMQGSGVIVDGRGYIVTNNHVISEAANNPSQFKTTVVFNDGKEVPANLVGRDPKTDLAVLKVDNVDNLTVARLGDSSKVRVGDEVLAVGAPLGLRSTVTQGIVSALHRPVPLSGEGSDTDTVIDAIQTDASINHGNSGGPLIDMDAQVIGINTAGKSLSDSASGLGFAIPVNEMKLVANSLIKDGKIVHPTLGISTRSVSNAIASGAQVANVKAGSPAQKGGILENDVIVKVGNRAVADSDEFVVAVRQLAIGQDAPIEVVREGRHVTLTVKPDPDST</sequence>
<dbReference type="PANTHER" id="PTHR43343">
    <property type="entry name" value="PEPTIDASE S12"/>
    <property type="match status" value="1"/>
</dbReference>
<dbReference type="SMART" id="SM00228">
    <property type="entry name" value="PDZ"/>
    <property type="match status" value="1"/>
</dbReference>
<dbReference type="InterPro" id="IPR043504">
    <property type="entry name" value="Peptidase_S1_PA_chymotrypsin"/>
</dbReference>
<feature type="compositionally biased region" description="Gly residues" evidence="5">
    <location>
        <begin position="45"/>
        <end position="54"/>
    </location>
</feature>
<keyword evidence="6" id="KW-1133">Transmembrane helix</keyword>
<dbReference type="SUPFAM" id="SSF50156">
    <property type="entry name" value="PDZ domain-like"/>
    <property type="match status" value="1"/>
</dbReference>
<dbReference type="Gene3D" id="2.30.42.10">
    <property type="match status" value="1"/>
</dbReference>
<dbReference type="CDD" id="cd06779">
    <property type="entry name" value="cpPDZ_Deg_HtrA-like"/>
    <property type="match status" value="1"/>
</dbReference>
<proteinExistence type="inferred from homology"/>
<dbReference type="Pfam" id="PF13180">
    <property type="entry name" value="PDZ_2"/>
    <property type="match status" value="1"/>
</dbReference>
<keyword evidence="3" id="KW-0378">Hydrolase</keyword>
<dbReference type="GO" id="GO:0004252">
    <property type="term" value="F:serine-type endopeptidase activity"/>
    <property type="evidence" value="ECO:0007669"/>
    <property type="project" value="InterPro"/>
</dbReference>
<evidence type="ECO:0000256" key="6">
    <source>
        <dbReference type="SAM" id="Phobius"/>
    </source>
</evidence>
<evidence type="ECO:0000256" key="2">
    <source>
        <dbReference type="ARBA" id="ARBA00022670"/>
    </source>
</evidence>
<evidence type="ECO:0000313" key="8">
    <source>
        <dbReference type="EMBL" id="AAC45270.1"/>
    </source>
</evidence>
<dbReference type="Pfam" id="PF13365">
    <property type="entry name" value="Trypsin_2"/>
    <property type="match status" value="1"/>
</dbReference>
<reference evidence="8" key="1">
    <citation type="journal article" date="1997" name="J. Bacteriol.">
        <title>A mycobacterial extracytoplasmic function sigma factor involved in survival following stress.</title>
        <authorList>
            <person name="Wu Q.L."/>
            <person name="Kong D."/>
            <person name="Lam K."/>
            <person name="Husson R.N."/>
        </authorList>
    </citation>
    <scope>NUCLEOTIDE SEQUENCE</scope>
    <source>
        <strain evidence="8">H37Rv</strain>
    </source>
</reference>
<dbReference type="EMBL" id="U87242">
    <property type="protein sequence ID" value="AAC45270.1"/>
    <property type="molecule type" value="Genomic_DNA"/>
</dbReference>
<evidence type="ECO:0000256" key="5">
    <source>
        <dbReference type="SAM" id="MobiDB-lite"/>
    </source>
</evidence>
<keyword evidence="4" id="KW-0720">Serine protease</keyword>
<comment type="similarity">
    <text evidence="1">Belongs to the peptidase S1C family.</text>
</comment>
<dbReference type="InterPro" id="IPR001478">
    <property type="entry name" value="PDZ"/>
</dbReference>
<dbReference type="InterPro" id="IPR036034">
    <property type="entry name" value="PDZ_sf"/>
</dbReference>
<dbReference type="GO" id="GO:0006508">
    <property type="term" value="P:proteolysis"/>
    <property type="evidence" value="ECO:0007669"/>
    <property type="project" value="UniProtKB-KW"/>
</dbReference>
<feature type="transmembrane region" description="Helical" evidence="6">
    <location>
        <begin position="192"/>
        <end position="212"/>
    </location>
</feature>
<dbReference type="FunFam" id="2.30.42.10:FF:000207">
    <property type="entry name" value="Serine protease"/>
    <property type="match status" value="1"/>
</dbReference>
<feature type="domain" description="PDZ" evidence="7">
    <location>
        <begin position="454"/>
        <end position="528"/>
    </location>
</feature>
<evidence type="ECO:0000256" key="1">
    <source>
        <dbReference type="ARBA" id="ARBA00010541"/>
    </source>
</evidence>
<keyword evidence="6" id="KW-0472">Membrane</keyword>
<evidence type="ECO:0000259" key="7">
    <source>
        <dbReference type="SMART" id="SM00228"/>
    </source>
</evidence>
<accession>Q79B80</accession>
<evidence type="ECO:0000256" key="3">
    <source>
        <dbReference type="ARBA" id="ARBA00022801"/>
    </source>
</evidence>
<dbReference type="PRINTS" id="PR00834">
    <property type="entry name" value="PROTEASES2C"/>
</dbReference>
<dbReference type="PANTHER" id="PTHR43343:SF3">
    <property type="entry name" value="PROTEASE DO-LIKE 8, CHLOROPLASTIC"/>
    <property type="match status" value="1"/>
</dbReference>
<dbReference type="InterPro" id="IPR001940">
    <property type="entry name" value="Peptidase_S1C"/>
</dbReference>
<organism evidence="8">
    <name type="scientific">Mycobacterium tuberculosis</name>
    <dbReference type="NCBI Taxonomy" id="1773"/>
    <lineage>
        <taxon>Bacteria</taxon>
        <taxon>Bacillati</taxon>
        <taxon>Actinomycetota</taxon>
        <taxon>Actinomycetes</taxon>
        <taxon>Mycobacteriales</taxon>
        <taxon>Mycobacteriaceae</taxon>
        <taxon>Mycobacterium</taxon>
        <taxon>Mycobacterium tuberculosis complex</taxon>
    </lineage>
</organism>
<dbReference type="FunFam" id="2.40.10.10:FF:000001">
    <property type="entry name" value="Periplasmic serine protease DegS"/>
    <property type="match status" value="1"/>
</dbReference>
<dbReference type="InterPro" id="IPR051201">
    <property type="entry name" value="Chloro_Bact_Ser_Proteases"/>
</dbReference>